<name>A0A833PGA1_ACIBZ</name>
<protein>
    <submittedName>
        <fullName evidence="1">Uncharacterized protein</fullName>
    </submittedName>
</protein>
<organism evidence="1 2">
    <name type="scientific">Acinetobacter bereziniae</name>
    <name type="common">Acinetobacter genomosp. 10</name>
    <dbReference type="NCBI Taxonomy" id="106648"/>
    <lineage>
        <taxon>Bacteria</taxon>
        <taxon>Pseudomonadati</taxon>
        <taxon>Pseudomonadota</taxon>
        <taxon>Gammaproteobacteria</taxon>
        <taxon>Moraxellales</taxon>
        <taxon>Moraxellaceae</taxon>
        <taxon>Acinetobacter</taxon>
    </lineage>
</organism>
<sequence length="67" mass="7398">MGSDLLPLVIQQKNVNNGAAQKLLESKANLLADDKGLKQYYPFKTLFYKYCDEVGKNCVGPNTSKSS</sequence>
<proteinExistence type="predicted"/>
<evidence type="ECO:0000313" key="2">
    <source>
        <dbReference type="Proteomes" id="UP000490535"/>
    </source>
</evidence>
<dbReference type="EMBL" id="WNDP01000039">
    <property type="protein sequence ID" value="KAF1025475.1"/>
    <property type="molecule type" value="Genomic_DNA"/>
</dbReference>
<comment type="caution">
    <text evidence="1">The sequence shown here is derived from an EMBL/GenBank/DDBJ whole genome shotgun (WGS) entry which is preliminary data.</text>
</comment>
<accession>A0A833PGA1</accession>
<dbReference type="AlphaFoldDB" id="A0A833PGA1"/>
<evidence type="ECO:0000313" key="1">
    <source>
        <dbReference type="EMBL" id="KAF1025475.1"/>
    </source>
</evidence>
<gene>
    <name evidence="1" type="ORF">GAK29_01917</name>
</gene>
<dbReference type="Proteomes" id="UP000490535">
    <property type="component" value="Unassembled WGS sequence"/>
</dbReference>
<reference evidence="2" key="1">
    <citation type="journal article" date="2020" name="MBio">
        <title>Horizontal gene transfer to a defensive symbiont with a reduced genome amongst a multipartite beetle microbiome.</title>
        <authorList>
            <person name="Waterworth S.C."/>
            <person name="Florez L.V."/>
            <person name="Rees E.R."/>
            <person name="Hertweck C."/>
            <person name="Kaltenpoth M."/>
            <person name="Kwan J.C."/>
        </authorList>
    </citation>
    <scope>NUCLEOTIDE SEQUENCE [LARGE SCALE GENOMIC DNA]</scope>
</reference>